<dbReference type="Pfam" id="PF01757">
    <property type="entry name" value="Acyl_transf_3"/>
    <property type="match status" value="1"/>
</dbReference>
<evidence type="ECO:0000313" key="4">
    <source>
        <dbReference type="Proteomes" id="UP000676409"/>
    </source>
</evidence>
<feature type="transmembrane region" description="Helical" evidence="1">
    <location>
        <begin position="316"/>
        <end position="335"/>
    </location>
</feature>
<dbReference type="GO" id="GO:0009103">
    <property type="term" value="P:lipopolysaccharide biosynthetic process"/>
    <property type="evidence" value="ECO:0007669"/>
    <property type="project" value="TreeGrafter"/>
</dbReference>
<evidence type="ECO:0000259" key="2">
    <source>
        <dbReference type="Pfam" id="PF01757"/>
    </source>
</evidence>
<feature type="transmembrane region" description="Helical" evidence="1">
    <location>
        <begin position="87"/>
        <end position="105"/>
    </location>
</feature>
<keyword evidence="3" id="KW-0012">Acyltransferase</keyword>
<proteinExistence type="predicted"/>
<feature type="transmembrane region" description="Helical" evidence="1">
    <location>
        <begin position="12"/>
        <end position="32"/>
    </location>
</feature>
<dbReference type="GO" id="GO:0016020">
    <property type="term" value="C:membrane"/>
    <property type="evidence" value="ECO:0007669"/>
    <property type="project" value="TreeGrafter"/>
</dbReference>
<accession>A0A975G039</accession>
<feature type="transmembrane region" description="Helical" evidence="1">
    <location>
        <begin position="221"/>
        <end position="240"/>
    </location>
</feature>
<keyword evidence="4" id="KW-1185">Reference proteome</keyword>
<dbReference type="AlphaFoldDB" id="A0A975G039"/>
<sequence>MVKLQPPHRIKGFDGIRAIAVFGVFLMHKTALGERYELGAYGVWLFFLLSGFLITSQLVAARERVEEGGESCWSELGGFWWRRSFRILPPYYALLIVLAGLYALWRRPVPALSWHFLYATNWYAEFHPQVDLGTWQHFWSLAIEEQFYLVFAPLLILTPRRWAPWWCGGLIAAGVLRRIWMVEAGWPPFSIYVDSLVNMASLAVGGLGGLIVRRHALRGEWIGWAALAGFLVLPFCLGALGWSNSISPLLALAFGLIAILALHGNQAGPLANLLSWPPIAYFGRISYGFYLYESYPPSQLAAGLAHHGGVASEVEGALFAFFASLAISVASYELLEMPIQRLGRSLRIGRVTPEPA</sequence>
<reference evidence="3" key="1">
    <citation type="submission" date="2021-04" db="EMBL/GenBank/DDBJ databases">
        <title>The complete genome sequence of Caulobacter sp. S6.</title>
        <authorList>
            <person name="Tang Y."/>
            <person name="Ouyang W."/>
            <person name="Liu Q."/>
            <person name="Huang B."/>
            <person name="Guo Z."/>
            <person name="Lei P."/>
        </authorList>
    </citation>
    <scope>NUCLEOTIDE SEQUENCE</scope>
    <source>
        <strain evidence="3">S6</strain>
    </source>
</reference>
<dbReference type="GO" id="GO:0016747">
    <property type="term" value="F:acyltransferase activity, transferring groups other than amino-acyl groups"/>
    <property type="evidence" value="ECO:0007669"/>
    <property type="project" value="InterPro"/>
</dbReference>
<feature type="domain" description="Acyltransferase 3" evidence="2">
    <location>
        <begin position="11"/>
        <end position="332"/>
    </location>
</feature>
<feature type="transmembrane region" description="Helical" evidence="1">
    <location>
        <begin position="163"/>
        <end position="180"/>
    </location>
</feature>
<feature type="transmembrane region" description="Helical" evidence="1">
    <location>
        <begin position="38"/>
        <end position="60"/>
    </location>
</feature>
<name>A0A975G039_9CAUL</name>
<feature type="transmembrane region" description="Helical" evidence="1">
    <location>
        <begin position="192"/>
        <end position="212"/>
    </location>
</feature>
<keyword evidence="1" id="KW-0812">Transmembrane</keyword>
<dbReference type="Proteomes" id="UP000676409">
    <property type="component" value="Chromosome"/>
</dbReference>
<feature type="transmembrane region" description="Helical" evidence="1">
    <location>
        <begin position="270"/>
        <end position="290"/>
    </location>
</feature>
<feature type="transmembrane region" description="Helical" evidence="1">
    <location>
        <begin position="246"/>
        <end position="263"/>
    </location>
</feature>
<dbReference type="InterPro" id="IPR002656">
    <property type="entry name" value="Acyl_transf_3_dom"/>
</dbReference>
<protein>
    <submittedName>
        <fullName evidence="3">Acyltransferase</fullName>
    </submittedName>
</protein>
<keyword evidence="1" id="KW-0472">Membrane</keyword>
<evidence type="ECO:0000256" key="1">
    <source>
        <dbReference type="SAM" id="Phobius"/>
    </source>
</evidence>
<organism evidence="3 4">
    <name type="scientific">Phenylobacterium montanum</name>
    <dbReference type="NCBI Taxonomy" id="2823693"/>
    <lineage>
        <taxon>Bacteria</taxon>
        <taxon>Pseudomonadati</taxon>
        <taxon>Pseudomonadota</taxon>
        <taxon>Alphaproteobacteria</taxon>
        <taxon>Caulobacterales</taxon>
        <taxon>Caulobacteraceae</taxon>
        <taxon>Phenylobacterium</taxon>
    </lineage>
</organism>
<dbReference type="KEGG" id="caul:KCG34_24005"/>
<dbReference type="InterPro" id="IPR050879">
    <property type="entry name" value="Acyltransferase_3"/>
</dbReference>
<dbReference type="RefSeq" id="WP_211938109.1">
    <property type="nucleotide sequence ID" value="NZ_CP073078.1"/>
</dbReference>
<dbReference type="PANTHER" id="PTHR23028:SF53">
    <property type="entry name" value="ACYL_TRANSF_3 DOMAIN-CONTAINING PROTEIN"/>
    <property type="match status" value="1"/>
</dbReference>
<keyword evidence="1" id="KW-1133">Transmembrane helix</keyword>
<evidence type="ECO:0000313" key="3">
    <source>
        <dbReference type="EMBL" id="QUD88058.1"/>
    </source>
</evidence>
<gene>
    <name evidence="3" type="ORF">KCG34_24005</name>
</gene>
<dbReference type="PANTHER" id="PTHR23028">
    <property type="entry name" value="ACETYLTRANSFERASE"/>
    <property type="match status" value="1"/>
</dbReference>
<dbReference type="EMBL" id="CP073078">
    <property type="protein sequence ID" value="QUD88058.1"/>
    <property type="molecule type" value="Genomic_DNA"/>
</dbReference>
<keyword evidence="3" id="KW-0808">Transferase</keyword>